<dbReference type="GO" id="GO:0000160">
    <property type="term" value="P:phosphorelay signal transduction system"/>
    <property type="evidence" value="ECO:0007669"/>
    <property type="project" value="UniProtKB-KW"/>
</dbReference>
<dbReference type="SUPFAM" id="SSF55874">
    <property type="entry name" value="ATPase domain of HSP90 chaperone/DNA topoisomerase II/histidine kinase"/>
    <property type="match status" value="1"/>
</dbReference>
<dbReference type="InterPro" id="IPR050482">
    <property type="entry name" value="Sensor_HK_TwoCompSys"/>
</dbReference>
<evidence type="ECO:0000256" key="3">
    <source>
        <dbReference type="ARBA" id="ARBA00022679"/>
    </source>
</evidence>
<gene>
    <name evidence="8" type="ORF">BST99_04985</name>
</gene>
<keyword evidence="9" id="KW-1185">Reference proteome</keyword>
<feature type="transmembrane region" description="Helical" evidence="6">
    <location>
        <begin position="302"/>
        <end position="321"/>
    </location>
</feature>
<protein>
    <recommendedName>
        <fullName evidence="2">histidine kinase</fullName>
        <ecNumber evidence="2">2.7.13.3</ecNumber>
    </recommendedName>
</protein>
<proteinExistence type="predicted"/>
<evidence type="ECO:0000313" key="8">
    <source>
        <dbReference type="EMBL" id="PQJ15169.1"/>
    </source>
</evidence>
<evidence type="ECO:0000313" key="9">
    <source>
        <dbReference type="Proteomes" id="UP000239366"/>
    </source>
</evidence>
<dbReference type="Gene3D" id="3.30.565.10">
    <property type="entry name" value="Histidine kinase-like ATPase, C-terminal domain"/>
    <property type="match status" value="1"/>
</dbReference>
<dbReference type="PANTHER" id="PTHR24421:SF10">
    <property type="entry name" value="NITRATE_NITRITE SENSOR PROTEIN NARQ"/>
    <property type="match status" value="1"/>
</dbReference>
<feature type="domain" description="Histidine kinase/HSP90-like ATPase" evidence="7">
    <location>
        <begin position="482"/>
        <end position="574"/>
    </location>
</feature>
<feature type="transmembrane region" description="Helical" evidence="6">
    <location>
        <begin position="242"/>
        <end position="260"/>
    </location>
</feature>
<dbReference type="Proteomes" id="UP000239366">
    <property type="component" value="Unassembled WGS sequence"/>
</dbReference>
<dbReference type="CDD" id="cd16917">
    <property type="entry name" value="HATPase_UhpB-NarQ-NarX-like"/>
    <property type="match status" value="1"/>
</dbReference>
<accession>A0A2S7T5G1</accession>
<dbReference type="InterPro" id="IPR036890">
    <property type="entry name" value="HATPase_C_sf"/>
</dbReference>
<keyword evidence="6" id="KW-1133">Transmembrane helix</keyword>
<feature type="transmembrane region" description="Helical" evidence="6">
    <location>
        <begin position="175"/>
        <end position="197"/>
    </location>
</feature>
<dbReference type="GO" id="GO:0004673">
    <property type="term" value="F:protein histidine kinase activity"/>
    <property type="evidence" value="ECO:0007669"/>
    <property type="project" value="UniProtKB-EC"/>
</dbReference>
<name>A0A2S7T5G1_9FLAO</name>
<dbReference type="Pfam" id="PF07695">
    <property type="entry name" value="7TMR-DISM_7TM"/>
    <property type="match status" value="1"/>
</dbReference>
<dbReference type="AlphaFoldDB" id="A0A2S7T5G1"/>
<organism evidence="8 9">
    <name type="scientific">Aureicoccus marinus</name>
    <dbReference type="NCBI Taxonomy" id="754435"/>
    <lineage>
        <taxon>Bacteria</taxon>
        <taxon>Pseudomonadati</taxon>
        <taxon>Bacteroidota</taxon>
        <taxon>Flavobacteriia</taxon>
        <taxon>Flavobacteriales</taxon>
        <taxon>Flavobacteriaceae</taxon>
        <taxon>Aureicoccus</taxon>
    </lineage>
</organism>
<keyword evidence="3" id="KW-0808">Transferase</keyword>
<keyword evidence="6" id="KW-0472">Membrane</keyword>
<dbReference type="Pfam" id="PF02518">
    <property type="entry name" value="HATPase_c"/>
    <property type="match status" value="1"/>
</dbReference>
<dbReference type="EMBL" id="MQVX01000001">
    <property type="protein sequence ID" value="PQJ15169.1"/>
    <property type="molecule type" value="Genomic_DNA"/>
</dbReference>
<sequence length="579" mass="66263">MYGELYTSTQKASPFHLNRLSDFKEQNDKRSFVYLDFAVSQAYLDFELLNPNTQSTTYTLSFSYPFIEDVRVYKRKRNTLKEIGFLGLTSGHSPNGRSWNTQITLAPHERANFYVVFTKSEGKPLATDMNLHTKGRFDQLSALQNTLIGSYFGLTLISILFALFIFYATQYSNALLYALYLISLGVYMAAYLGYINLIIPASNLDNGRLLYVLAIEFSTLIFVLFAQELLQAKKYLPQLKRVVEIIIGVQVALRLVFHFITPSLYEAQVALFMKFWYATILFLVCAVIAEIVVYLRYNKKVGVYFAISYLFMTLASVFMLLHHSFGLVKVTFFGLSQILFASVLEILFLSITLSLIIRQIYSDRNALAQKLLVQQQKFLNAYVQGQEEERRRLGAELHDNIGSRVSNIRRLFSTKPNKKDVEKELDQVCTEIREMAHALTPADIQLVGLAGVLEDLFQEVEETEGLKMQFNTYQFPEDLDEEKATHLYRIVQELVQNVIKHAKASTVSMQLFGHDESLTLSFEDDGQGLSATDSGEGIGLQNIRSRVDQLKGQFCWTPVHKTALQSWSLFPLNIPEFWY</sequence>
<dbReference type="InterPro" id="IPR011623">
    <property type="entry name" value="7TMR_DISM_rcpt_extracell_dom1"/>
</dbReference>
<evidence type="ECO:0000256" key="4">
    <source>
        <dbReference type="ARBA" id="ARBA00022777"/>
    </source>
</evidence>
<feature type="transmembrane region" description="Helical" evidence="6">
    <location>
        <begin position="275"/>
        <end position="295"/>
    </location>
</feature>
<comment type="caution">
    <text evidence="8">The sequence shown here is derived from an EMBL/GenBank/DDBJ whole genome shotgun (WGS) entry which is preliminary data.</text>
</comment>
<feature type="transmembrane region" description="Helical" evidence="6">
    <location>
        <begin position="209"/>
        <end position="230"/>
    </location>
</feature>
<comment type="catalytic activity">
    <reaction evidence="1">
        <text>ATP + protein L-histidine = ADP + protein N-phospho-L-histidine.</text>
        <dbReference type="EC" id="2.7.13.3"/>
    </reaction>
</comment>
<keyword evidence="5" id="KW-0902">Two-component regulatory system</keyword>
<evidence type="ECO:0000256" key="5">
    <source>
        <dbReference type="ARBA" id="ARBA00023012"/>
    </source>
</evidence>
<evidence type="ECO:0000259" key="7">
    <source>
        <dbReference type="SMART" id="SM00387"/>
    </source>
</evidence>
<feature type="transmembrane region" description="Helical" evidence="6">
    <location>
        <begin position="333"/>
        <end position="357"/>
    </location>
</feature>
<dbReference type="InterPro" id="IPR003594">
    <property type="entry name" value="HATPase_dom"/>
</dbReference>
<dbReference type="EC" id="2.7.13.3" evidence="2"/>
<evidence type="ECO:0000256" key="6">
    <source>
        <dbReference type="SAM" id="Phobius"/>
    </source>
</evidence>
<keyword evidence="4" id="KW-0418">Kinase</keyword>
<dbReference type="PANTHER" id="PTHR24421">
    <property type="entry name" value="NITRATE/NITRITE SENSOR PROTEIN NARX-RELATED"/>
    <property type="match status" value="1"/>
</dbReference>
<dbReference type="SMART" id="SM00387">
    <property type="entry name" value="HATPase_c"/>
    <property type="match status" value="1"/>
</dbReference>
<evidence type="ECO:0000256" key="1">
    <source>
        <dbReference type="ARBA" id="ARBA00000085"/>
    </source>
</evidence>
<feature type="transmembrane region" description="Helical" evidence="6">
    <location>
        <begin position="148"/>
        <end position="168"/>
    </location>
</feature>
<evidence type="ECO:0000256" key="2">
    <source>
        <dbReference type="ARBA" id="ARBA00012438"/>
    </source>
</evidence>
<keyword evidence="6" id="KW-0812">Transmembrane</keyword>
<reference evidence="9" key="1">
    <citation type="submission" date="2016-11" db="EMBL/GenBank/DDBJ databases">
        <title>Trade-off between light-utilization and light-protection in marine flavobacteria.</title>
        <authorList>
            <person name="Kumagai Y."/>
            <person name="Yoshizawa S."/>
            <person name="Kogure K."/>
        </authorList>
    </citation>
    <scope>NUCLEOTIDE SEQUENCE [LARGE SCALE GENOMIC DNA]</scope>
    <source>
        <strain evidence="9">SG-18</strain>
    </source>
</reference>